<dbReference type="GO" id="GO:0016491">
    <property type="term" value="F:oxidoreductase activity"/>
    <property type="evidence" value="ECO:0007669"/>
    <property type="project" value="InterPro"/>
</dbReference>
<evidence type="ECO:0000313" key="3">
    <source>
        <dbReference type="Proteomes" id="UP000502035"/>
    </source>
</evidence>
<dbReference type="RefSeq" id="WP_166317422.1">
    <property type="nucleotide sequence ID" value="NZ_CP049866.1"/>
</dbReference>
<sequence>MGVLRLRQRIAQRLAHPQRYDNLRRIRLLDPDVDHDEILALTSRHDFPWDFVQGTGIAFLRDYGIPSISRLLHETGEFEHDGIKRYDDTVLIGEESTIEGIDSPRSHAAVRRLNRIHGHYDIPDDEFAYVLATTIVGPVRWISEFGWRQLDPHELVAIARVTTRFGELMGIKGLPSTYAGYLELLVDYETEHFAPDPANTALAEATISIARAVAPLPLRPFVRRITIALMDEQLRHALGLPAQPAWLVRGVRRGLRLRALALRFAPPRTTPYRHRATTYPGGHVLTQLGPLSMLEELNDQSGRRASGGVA</sequence>
<reference evidence="2 3" key="1">
    <citation type="submission" date="2020-03" db="EMBL/GenBank/DDBJ databases">
        <title>Nocardioides sp. nov., isolated from fish.</title>
        <authorList>
            <person name="Hyun D.-W."/>
            <person name="Bae J.-W."/>
        </authorList>
    </citation>
    <scope>NUCLEOTIDE SEQUENCE [LARGE SCALE GENOMIC DNA]</scope>
    <source>
        <strain evidence="2 3">HDW12A</strain>
    </source>
</reference>
<name>A0A6G7YFR9_9ACTN</name>
<protein>
    <submittedName>
        <fullName evidence="2">DUF2236 domain-containing protein</fullName>
    </submittedName>
</protein>
<organism evidence="2 3">
    <name type="scientific">Nocardioides piscis</name>
    <dbReference type="NCBI Taxonomy" id="2714938"/>
    <lineage>
        <taxon>Bacteria</taxon>
        <taxon>Bacillati</taxon>
        <taxon>Actinomycetota</taxon>
        <taxon>Actinomycetes</taxon>
        <taxon>Propionibacteriales</taxon>
        <taxon>Nocardioidaceae</taxon>
        <taxon>Nocardioides</taxon>
    </lineage>
</organism>
<evidence type="ECO:0000259" key="1">
    <source>
        <dbReference type="Pfam" id="PF09995"/>
    </source>
</evidence>
<gene>
    <name evidence="2" type="ORF">G7071_08590</name>
</gene>
<evidence type="ECO:0000313" key="2">
    <source>
        <dbReference type="EMBL" id="QIK75491.1"/>
    </source>
</evidence>
<dbReference type="KEGG" id="npi:G7071_08590"/>
<dbReference type="PANTHER" id="PTHR36124">
    <property type="match status" value="1"/>
</dbReference>
<keyword evidence="3" id="KW-1185">Reference proteome</keyword>
<proteinExistence type="predicted"/>
<accession>A0A6G7YFR9</accession>
<dbReference type="InterPro" id="IPR018713">
    <property type="entry name" value="MPAB/Lcp_cat_dom"/>
</dbReference>
<dbReference type="PANTHER" id="PTHR36124:SF1">
    <property type="entry name" value="ER-BOUND OXYGENASE MPAB_MPAB'_RUBBER OXYGENASE CATALYTIC DOMAIN-CONTAINING PROTEIN"/>
    <property type="match status" value="1"/>
</dbReference>
<dbReference type="EMBL" id="CP049866">
    <property type="protein sequence ID" value="QIK75491.1"/>
    <property type="molecule type" value="Genomic_DNA"/>
</dbReference>
<dbReference type="Pfam" id="PF09995">
    <property type="entry name" value="MPAB_Lcp_cat"/>
    <property type="match status" value="1"/>
</dbReference>
<dbReference type="InterPro" id="IPR046366">
    <property type="entry name" value="MPAB"/>
</dbReference>
<dbReference type="AlphaFoldDB" id="A0A6G7YFR9"/>
<dbReference type="Proteomes" id="UP000502035">
    <property type="component" value="Chromosome"/>
</dbReference>
<feature type="domain" description="ER-bound oxygenase mpaB/mpaB'/Rubber oxygenase catalytic" evidence="1">
    <location>
        <begin position="56"/>
        <end position="253"/>
    </location>
</feature>